<evidence type="ECO:0000259" key="2">
    <source>
        <dbReference type="Pfam" id="PF00149"/>
    </source>
</evidence>
<proteinExistence type="predicted"/>
<dbReference type="InterPro" id="IPR051158">
    <property type="entry name" value="Metallophosphoesterase_sf"/>
</dbReference>
<keyword evidence="1" id="KW-1133">Transmembrane helix</keyword>
<evidence type="ECO:0000313" key="4">
    <source>
        <dbReference type="Proteomes" id="UP000606115"/>
    </source>
</evidence>
<dbReference type="PANTHER" id="PTHR31302:SF20">
    <property type="entry name" value="CONSERVED PROTEIN"/>
    <property type="match status" value="1"/>
</dbReference>
<dbReference type="Pfam" id="PF00149">
    <property type="entry name" value="Metallophos"/>
    <property type="match status" value="1"/>
</dbReference>
<accession>A0ABQ2DJR1</accession>
<dbReference type="Proteomes" id="UP000606115">
    <property type="component" value="Unassembled WGS sequence"/>
</dbReference>
<dbReference type="PANTHER" id="PTHR31302">
    <property type="entry name" value="TRANSMEMBRANE PROTEIN WITH METALLOPHOSPHOESTERASE DOMAIN-RELATED"/>
    <property type="match status" value="1"/>
</dbReference>
<organism evidence="3 4">
    <name type="scientific">Glutamicibacter ardleyensis</name>
    <dbReference type="NCBI Taxonomy" id="225894"/>
    <lineage>
        <taxon>Bacteria</taxon>
        <taxon>Bacillati</taxon>
        <taxon>Actinomycetota</taxon>
        <taxon>Actinomycetes</taxon>
        <taxon>Micrococcales</taxon>
        <taxon>Micrococcaceae</taxon>
        <taxon>Glutamicibacter</taxon>
    </lineage>
</organism>
<dbReference type="SUPFAM" id="SSF56300">
    <property type="entry name" value="Metallo-dependent phosphatases"/>
    <property type="match status" value="1"/>
</dbReference>
<reference evidence="4" key="1">
    <citation type="journal article" date="2019" name="Int. J. Syst. Evol. Microbiol.">
        <title>The Global Catalogue of Microorganisms (GCM) 10K type strain sequencing project: providing services to taxonomists for standard genome sequencing and annotation.</title>
        <authorList>
            <consortium name="The Broad Institute Genomics Platform"/>
            <consortium name="The Broad Institute Genome Sequencing Center for Infectious Disease"/>
            <person name="Wu L."/>
            <person name="Ma J."/>
        </authorList>
    </citation>
    <scope>NUCLEOTIDE SEQUENCE [LARGE SCALE GENOMIC DNA]</scope>
    <source>
        <strain evidence="4">CGMCC 1.3685</strain>
    </source>
</reference>
<feature type="domain" description="Calcineurin-like phosphoesterase" evidence="2">
    <location>
        <begin position="73"/>
        <end position="262"/>
    </location>
</feature>
<gene>
    <name evidence="3" type="ORF">GCM10007173_18550</name>
</gene>
<dbReference type="InterPro" id="IPR004843">
    <property type="entry name" value="Calcineurin-like_PHP"/>
</dbReference>
<dbReference type="EMBL" id="BMKX01000003">
    <property type="protein sequence ID" value="GGJ60036.1"/>
    <property type="molecule type" value="Genomic_DNA"/>
</dbReference>
<name>A0ABQ2DJR1_9MICC</name>
<sequence>MGLFPRKDNDAPVMVEKTNFSSAFGRAASTTALLAGGAAAVGSALLGYGLYETQKFGLRRETVKVLPRGAADMRVLHLSDIHMVPGQALKRRWLHQLADERPDYVINTGDNLSHREAVPALIDALRPLMQFPGAFVPGSNCYYAPKLKNPFKYLTRNTGRPNPSDRDMLPFEQMHQAFGAAGWVNMTNRSYSTALNDLRLDLTGIDDPHLDRDQFAGWPQGSSTSYQAPHVRIALTHAPYLRVLDQFTEEGADIIFAGHTHGGQVCIPGYGALVSNCDLPTWRARGLTNWEHAGRSVPLNVSAGIGHSRFAPIRIACPPEAILLTLTAKD</sequence>
<evidence type="ECO:0000313" key="3">
    <source>
        <dbReference type="EMBL" id="GGJ60036.1"/>
    </source>
</evidence>
<comment type="caution">
    <text evidence="3">The sequence shown here is derived from an EMBL/GenBank/DDBJ whole genome shotgun (WGS) entry which is preliminary data.</text>
</comment>
<keyword evidence="1" id="KW-0812">Transmembrane</keyword>
<protein>
    <submittedName>
        <fullName evidence="3">Metallophosphoesterase</fullName>
    </submittedName>
</protein>
<evidence type="ECO:0000256" key="1">
    <source>
        <dbReference type="SAM" id="Phobius"/>
    </source>
</evidence>
<feature type="transmembrane region" description="Helical" evidence="1">
    <location>
        <begin position="32"/>
        <end position="51"/>
    </location>
</feature>
<dbReference type="InterPro" id="IPR029052">
    <property type="entry name" value="Metallo-depent_PP-like"/>
</dbReference>
<dbReference type="Gene3D" id="3.60.21.10">
    <property type="match status" value="1"/>
</dbReference>
<keyword evidence="4" id="KW-1185">Reference proteome</keyword>
<keyword evidence="1" id="KW-0472">Membrane</keyword>